<dbReference type="Gene3D" id="1.10.132.20">
    <property type="entry name" value="Ribosome-recycling factor"/>
    <property type="match status" value="1"/>
</dbReference>
<dbReference type="InterPro" id="IPR002661">
    <property type="entry name" value="Ribosome_recyc_fac"/>
</dbReference>
<feature type="region of interest" description="Disordered" evidence="4">
    <location>
        <begin position="59"/>
        <end position="115"/>
    </location>
</feature>
<dbReference type="PANTHER" id="PTHR20982">
    <property type="entry name" value="RIBOSOME RECYCLING FACTOR"/>
    <property type="match status" value="1"/>
</dbReference>
<keyword evidence="2" id="KW-0648">Protein biosynthesis</keyword>
<dbReference type="Gene3D" id="3.30.1360.40">
    <property type="match status" value="1"/>
</dbReference>
<dbReference type="EMBL" id="JAPCWZ010000009">
    <property type="protein sequence ID" value="KAK8851501.1"/>
    <property type="molecule type" value="Genomic_DNA"/>
</dbReference>
<name>A0ABR2HQY9_9PEZI</name>
<organism evidence="6 7">
    <name type="scientific">Apiospora arundinis</name>
    <dbReference type="NCBI Taxonomy" id="335852"/>
    <lineage>
        <taxon>Eukaryota</taxon>
        <taxon>Fungi</taxon>
        <taxon>Dikarya</taxon>
        <taxon>Ascomycota</taxon>
        <taxon>Pezizomycotina</taxon>
        <taxon>Sordariomycetes</taxon>
        <taxon>Xylariomycetidae</taxon>
        <taxon>Amphisphaeriales</taxon>
        <taxon>Apiosporaceae</taxon>
        <taxon>Apiospora</taxon>
    </lineage>
</organism>
<keyword evidence="7" id="KW-1185">Reference proteome</keyword>
<evidence type="ECO:0000313" key="6">
    <source>
        <dbReference type="EMBL" id="KAK8851501.1"/>
    </source>
</evidence>
<comment type="function">
    <text evidence="3">Necessary for protein synthesis in mitochondria. Functions as a ribosome recycling factor in mitochondria.</text>
</comment>
<comment type="similarity">
    <text evidence="1">Belongs to the RRF family.</text>
</comment>
<evidence type="ECO:0000256" key="2">
    <source>
        <dbReference type="ARBA" id="ARBA00022917"/>
    </source>
</evidence>
<protein>
    <submittedName>
        <fullName evidence="6">Ribosome recycling factor</fullName>
    </submittedName>
</protein>
<dbReference type="Pfam" id="PF01765">
    <property type="entry name" value="RRF"/>
    <property type="match status" value="1"/>
</dbReference>
<dbReference type="Proteomes" id="UP001390339">
    <property type="component" value="Unassembled WGS sequence"/>
</dbReference>
<accession>A0ABR2HQY9</accession>
<sequence length="304" mass="33335">MTARTSATTVATLLRQSSAKCELRSILQVGTRPTAAVVRAAPSTTTLAAPGNLNRLRSLHTTPVWLKKKGREEKEQARGRPAPDAGSSSGTSKNSSNNASSGASASQHPTPTPEEVLDFADVNSRLTKLASHANESLKKIKMGGRFNPDLIGSVKVQPDRKESSESYPLRELASVIPKGGRTISILVHEAANIKPIMSAVQAHRDFNQQPQRSPDNELELILKVEPEKREDVAKRIKAICHDWRERIRDVRQRRDKLHAAWKKDGSLLPDAKRKADTELDKVIKAEVAKVDAAEKETTKATESK</sequence>
<evidence type="ECO:0000313" key="7">
    <source>
        <dbReference type="Proteomes" id="UP001390339"/>
    </source>
</evidence>
<dbReference type="SUPFAM" id="SSF55194">
    <property type="entry name" value="Ribosome recycling factor, RRF"/>
    <property type="match status" value="1"/>
</dbReference>
<proteinExistence type="inferred from homology"/>
<gene>
    <name evidence="6" type="ORF">PGQ11_013980</name>
</gene>
<dbReference type="InterPro" id="IPR036191">
    <property type="entry name" value="RRF_sf"/>
</dbReference>
<reference evidence="6 7" key="1">
    <citation type="journal article" date="2024" name="IMA Fungus">
        <title>Apiospora arundinis, a panoply of carbohydrate-active enzymes and secondary metabolites.</title>
        <authorList>
            <person name="Sorensen T."/>
            <person name="Petersen C."/>
            <person name="Muurmann A.T."/>
            <person name="Christiansen J.V."/>
            <person name="Brundto M.L."/>
            <person name="Overgaard C.K."/>
            <person name="Boysen A.T."/>
            <person name="Wollenberg R.D."/>
            <person name="Larsen T.O."/>
            <person name="Sorensen J.L."/>
            <person name="Nielsen K.L."/>
            <person name="Sondergaard T.E."/>
        </authorList>
    </citation>
    <scope>NUCLEOTIDE SEQUENCE [LARGE SCALE GENOMIC DNA]</scope>
    <source>
        <strain evidence="6 7">AAU 773</strain>
    </source>
</reference>
<comment type="caution">
    <text evidence="6">The sequence shown here is derived from an EMBL/GenBank/DDBJ whole genome shotgun (WGS) entry which is preliminary data.</text>
</comment>
<dbReference type="PANTHER" id="PTHR20982:SF3">
    <property type="entry name" value="MITOCHONDRIAL RIBOSOME RECYCLING FACTOR PSEUDO 1"/>
    <property type="match status" value="1"/>
</dbReference>
<dbReference type="InterPro" id="IPR023584">
    <property type="entry name" value="Ribosome_recyc_fac_dom"/>
</dbReference>
<feature type="domain" description="Ribosome recycling factor" evidence="5">
    <location>
        <begin position="135"/>
        <end position="299"/>
    </location>
</feature>
<evidence type="ECO:0000259" key="5">
    <source>
        <dbReference type="Pfam" id="PF01765"/>
    </source>
</evidence>
<evidence type="ECO:0000256" key="4">
    <source>
        <dbReference type="SAM" id="MobiDB-lite"/>
    </source>
</evidence>
<feature type="compositionally biased region" description="Low complexity" evidence="4">
    <location>
        <begin position="85"/>
        <end position="106"/>
    </location>
</feature>
<evidence type="ECO:0000256" key="1">
    <source>
        <dbReference type="ARBA" id="ARBA00005912"/>
    </source>
</evidence>
<evidence type="ECO:0000256" key="3">
    <source>
        <dbReference type="ARBA" id="ARBA00024909"/>
    </source>
</evidence>